<feature type="compositionally biased region" description="Low complexity" evidence="1">
    <location>
        <begin position="41"/>
        <end position="78"/>
    </location>
</feature>
<evidence type="ECO:0000256" key="1">
    <source>
        <dbReference type="SAM" id="MobiDB-lite"/>
    </source>
</evidence>
<sequence length="160" mass="15831">MATLRAPRAPRAPGPPRMLRWAAPALLCAALAGCSDGGPSATADRGPAADAATSRPSAPGSAPAAGSAPAGTSAPAARAGGGGNRTVEGVWASSDGVLRLTLRRDGTFSEDYNGTENAYAGRYTLRGDALELSAATGESASGTVGADRIDLSGRALLPQR</sequence>
<name>A0ABW7U843_9ACTN</name>
<proteinExistence type="predicted"/>
<accession>A0ABW7U843</accession>
<dbReference type="EMBL" id="JBIRUI010000008">
    <property type="protein sequence ID" value="MFI1715821.1"/>
    <property type="molecule type" value="Genomic_DNA"/>
</dbReference>
<dbReference type="Gene3D" id="2.40.128.290">
    <property type="entry name" value="Uncharacterised protein Atu4866, PF11512"/>
    <property type="match status" value="1"/>
</dbReference>
<evidence type="ECO:0000313" key="3">
    <source>
        <dbReference type="Proteomes" id="UP001611339"/>
    </source>
</evidence>
<protein>
    <submittedName>
        <fullName evidence="2">Atu4866 domain-containing protein</fullName>
    </submittedName>
</protein>
<dbReference type="Proteomes" id="UP001611339">
    <property type="component" value="Unassembled WGS sequence"/>
</dbReference>
<dbReference type="Pfam" id="PF11512">
    <property type="entry name" value="Atu4866"/>
    <property type="match status" value="1"/>
</dbReference>
<gene>
    <name evidence="2" type="ORF">ACH407_19890</name>
</gene>
<feature type="region of interest" description="Disordered" evidence="1">
    <location>
        <begin position="36"/>
        <end position="88"/>
    </location>
</feature>
<dbReference type="RefSeq" id="WP_398710549.1">
    <property type="nucleotide sequence ID" value="NZ_JBIRUI010000008.1"/>
</dbReference>
<reference evidence="2 3" key="1">
    <citation type="submission" date="2024-10" db="EMBL/GenBank/DDBJ databases">
        <title>The Natural Products Discovery Center: Release of the First 8490 Sequenced Strains for Exploring Actinobacteria Biosynthetic Diversity.</title>
        <authorList>
            <person name="Kalkreuter E."/>
            <person name="Kautsar S.A."/>
            <person name="Yang D."/>
            <person name="Bader C.D."/>
            <person name="Teijaro C.N."/>
            <person name="Fluegel L."/>
            <person name="Davis C.M."/>
            <person name="Simpson J.R."/>
            <person name="Lauterbach L."/>
            <person name="Steele A.D."/>
            <person name="Gui C."/>
            <person name="Meng S."/>
            <person name="Li G."/>
            <person name="Viehrig K."/>
            <person name="Ye F."/>
            <person name="Su P."/>
            <person name="Kiefer A.F."/>
            <person name="Nichols A."/>
            <person name="Cepeda A.J."/>
            <person name="Yan W."/>
            <person name="Fan B."/>
            <person name="Jiang Y."/>
            <person name="Adhikari A."/>
            <person name="Zheng C.-J."/>
            <person name="Schuster L."/>
            <person name="Cowan T.M."/>
            <person name="Smanski M.J."/>
            <person name="Chevrette M.G."/>
            <person name="De Carvalho L.P.S."/>
            <person name="Shen B."/>
        </authorList>
    </citation>
    <scope>NUCLEOTIDE SEQUENCE [LARGE SCALE GENOMIC DNA]</scope>
    <source>
        <strain evidence="2 3">NPDC020602</strain>
    </source>
</reference>
<keyword evidence="3" id="KW-1185">Reference proteome</keyword>
<dbReference type="PROSITE" id="PS51257">
    <property type="entry name" value="PROKAR_LIPOPROTEIN"/>
    <property type="match status" value="1"/>
</dbReference>
<organism evidence="2 3">
    <name type="scientific">Streptomyces litmocidini</name>
    <dbReference type="NCBI Taxonomy" id="67318"/>
    <lineage>
        <taxon>Bacteria</taxon>
        <taxon>Bacillati</taxon>
        <taxon>Actinomycetota</taxon>
        <taxon>Actinomycetes</taxon>
        <taxon>Kitasatosporales</taxon>
        <taxon>Streptomycetaceae</taxon>
        <taxon>Streptomyces</taxon>
    </lineage>
</organism>
<dbReference type="InterPro" id="IPR038646">
    <property type="entry name" value="Atu4866-like_sf"/>
</dbReference>
<comment type="caution">
    <text evidence="2">The sequence shown here is derived from an EMBL/GenBank/DDBJ whole genome shotgun (WGS) entry which is preliminary data.</text>
</comment>
<evidence type="ECO:0000313" key="2">
    <source>
        <dbReference type="EMBL" id="MFI1715821.1"/>
    </source>
</evidence>
<dbReference type="InterPro" id="IPR020955">
    <property type="entry name" value="Uncharacterised_Atu4866"/>
</dbReference>